<dbReference type="EMBL" id="CM034395">
    <property type="protein sequence ID" value="KAJ0178868.1"/>
    <property type="molecule type" value="Genomic_DNA"/>
</dbReference>
<dbReference type="Proteomes" id="UP000824533">
    <property type="component" value="Linkage Group LG09"/>
</dbReference>
<organism evidence="1 2">
    <name type="scientific">Dendrolimus kikuchii</name>
    <dbReference type="NCBI Taxonomy" id="765133"/>
    <lineage>
        <taxon>Eukaryota</taxon>
        <taxon>Metazoa</taxon>
        <taxon>Ecdysozoa</taxon>
        <taxon>Arthropoda</taxon>
        <taxon>Hexapoda</taxon>
        <taxon>Insecta</taxon>
        <taxon>Pterygota</taxon>
        <taxon>Neoptera</taxon>
        <taxon>Endopterygota</taxon>
        <taxon>Lepidoptera</taxon>
        <taxon>Glossata</taxon>
        <taxon>Ditrysia</taxon>
        <taxon>Bombycoidea</taxon>
        <taxon>Lasiocampidae</taxon>
        <taxon>Dendrolimus</taxon>
    </lineage>
</organism>
<evidence type="ECO:0000313" key="2">
    <source>
        <dbReference type="Proteomes" id="UP000824533"/>
    </source>
</evidence>
<name>A0ACC1D4M1_9NEOP</name>
<evidence type="ECO:0000313" key="1">
    <source>
        <dbReference type="EMBL" id="KAJ0178868.1"/>
    </source>
</evidence>
<protein>
    <submittedName>
        <fullName evidence="1">Uncharacterized protein</fullName>
    </submittedName>
</protein>
<keyword evidence="2" id="KW-1185">Reference proteome</keyword>
<accession>A0ACC1D4M1</accession>
<sequence>MVHTTCAVRDCKSSSRLNKNLRFHQFPHTEDRCKRWIEACRRRDLVGKTCDNLKYTYLCNLHFEKHMYGKKTLKKMAVPTLLLPSKNTRSIHTQTDLNMNVLNKIIPDLTTISKAIESRNHIDKSSQTNPKFTGCTPRKRKLNIKFIANKKLKLRDEN</sequence>
<gene>
    <name evidence="1" type="ORF">K1T71_005643</name>
</gene>
<reference evidence="1 2" key="1">
    <citation type="journal article" date="2021" name="Front. Genet.">
        <title>Chromosome-Level Genome Assembly Reveals Significant Gene Expansion in the Toll and IMD Signaling Pathways of Dendrolimus kikuchii.</title>
        <authorList>
            <person name="Zhou J."/>
            <person name="Wu P."/>
            <person name="Xiong Z."/>
            <person name="Liu N."/>
            <person name="Zhao N."/>
            <person name="Ji M."/>
            <person name="Qiu Y."/>
            <person name="Yang B."/>
        </authorList>
    </citation>
    <scope>NUCLEOTIDE SEQUENCE [LARGE SCALE GENOMIC DNA]</scope>
    <source>
        <strain evidence="1">Ann1</strain>
    </source>
</reference>
<proteinExistence type="predicted"/>
<comment type="caution">
    <text evidence="1">The sequence shown here is derived from an EMBL/GenBank/DDBJ whole genome shotgun (WGS) entry which is preliminary data.</text>
</comment>